<dbReference type="Pfam" id="PF00892">
    <property type="entry name" value="EamA"/>
    <property type="match status" value="2"/>
</dbReference>
<feature type="transmembrane region" description="Helical" evidence="1">
    <location>
        <begin position="246"/>
        <end position="270"/>
    </location>
</feature>
<dbReference type="InterPro" id="IPR037185">
    <property type="entry name" value="EmrE-like"/>
</dbReference>
<dbReference type="Proteomes" id="UP000473278">
    <property type="component" value="Unassembled WGS sequence"/>
</dbReference>
<feature type="transmembrane region" description="Helical" evidence="1">
    <location>
        <begin position="276"/>
        <end position="293"/>
    </location>
</feature>
<dbReference type="PANTHER" id="PTHR22911:SF76">
    <property type="entry name" value="EAMA DOMAIN-CONTAINING PROTEIN"/>
    <property type="match status" value="1"/>
</dbReference>
<keyword evidence="1" id="KW-1133">Transmembrane helix</keyword>
<dbReference type="PANTHER" id="PTHR22911">
    <property type="entry name" value="ACYL-MALONYL CONDENSING ENZYME-RELATED"/>
    <property type="match status" value="1"/>
</dbReference>
<feature type="transmembrane region" description="Helical" evidence="1">
    <location>
        <begin position="102"/>
        <end position="121"/>
    </location>
</feature>
<dbReference type="Gene3D" id="1.10.3730.20">
    <property type="match status" value="1"/>
</dbReference>
<dbReference type="SUPFAM" id="SSF103481">
    <property type="entry name" value="Multidrug resistance efflux transporter EmrE"/>
    <property type="match status" value="2"/>
</dbReference>
<comment type="caution">
    <text evidence="3">The sequence shown here is derived from an EMBL/GenBank/DDBJ whole genome shotgun (WGS) entry which is preliminary data.</text>
</comment>
<dbReference type="GO" id="GO:0016020">
    <property type="term" value="C:membrane"/>
    <property type="evidence" value="ECO:0007669"/>
    <property type="project" value="InterPro"/>
</dbReference>
<evidence type="ECO:0000313" key="4">
    <source>
        <dbReference type="Proteomes" id="UP000473278"/>
    </source>
</evidence>
<dbReference type="AlphaFoldDB" id="A0A6M1T4G2"/>
<feature type="domain" description="EamA" evidence="2">
    <location>
        <begin position="159"/>
        <end position="292"/>
    </location>
</feature>
<feature type="transmembrane region" description="Helical" evidence="1">
    <location>
        <begin position="40"/>
        <end position="57"/>
    </location>
</feature>
<keyword evidence="1" id="KW-0472">Membrane</keyword>
<protein>
    <submittedName>
        <fullName evidence="3">EamA family transporter</fullName>
    </submittedName>
</protein>
<name>A0A6M1T4G2_9BACT</name>
<keyword evidence="1" id="KW-0812">Transmembrane</keyword>
<proteinExistence type="predicted"/>
<feature type="domain" description="EamA" evidence="2">
    <location>
        <begin position="11"/>
        <end position="143"/>
    </location>
</feature>
<feature type="transmembrane region" description="Helical" evidence="1">
    <location>
        <begin position="216"/>
        <end position="234"/>
    </location>
</feature>
<evidence type="ECO:0000259" key="2">
    <source>
        <dbReference type="Pfam" id="PF00892"/>
    </source>
</evidence>
<evidence type="ECO:0000313" key="3">
    <source>
        <dbReference type="EMBL" id="NGP75253.1"/>
    </source>
</evidence>
<feature type="transmembrane region" description="Helical" evidence="1">
    <location>
        <begin position="190"/>
        <end position="210"/>
    </location>
</feature>
<dbReference type="EMBL" id="JAALLT010000001">
    <property type="protein sequence ID" value="NGP75253.1"/>
    <property type="molecule type" value="Genomic_DNA"/>
</dbReference>
<dbReference type="RefSeq" id="WP_165138398.1">
    <property type="nucleotide sequence ID" value="NZ_JAALLT010000001.1"/>
</dbReference>
<sequence>MAQDYPKSKVLAALAAGLVAFGFAPILVRTTPETPALVLASYRTVLAVLMLLPYWLYKRNKNRAATAAKQKERLMIALAGVCLGLHFACWISSLYFTSVASASVLVTVHPVILILVERLWFKRSFARTTWIGVFLAFAGSVMLGISDSQIEQDFSNPLLGNALALSAALIFVVYLMIGQRIRQKREWVDYVFPVYFYTAITCVSLALAFGDDLLDISAVGFAAGVGLAFGPQILGHGSMNFAVKYVSPTLLSTLILVEPLFASVLAFFLFSELPPVGSMVAMAIILTGIGLTWKRKSREKSS</sequence>
<feature type="transmembrane region" description="Helical" evidence="1">
    <location>
        <begin position="128"/>
        <end position="146"/>
    </location>
</feature>
<feature type="transmembrane region" description="Helical" evidence="1">
    <location>
        <begin position="158"/>
        <end position="178"/>
    </location>
</feature>
<organism evidence="3 4">
    <name type="scientific">Halalkalibaculum roseum</name>
    <dbReference type="NCBI Taxonomy" id="2709311"/>
    <lineage>
        <taxon>Bacteria</taxon>
        <taxon>Pseudomonadati</taxon>
        <taxon>Balneolota</taxon>
        <taxon>Balneolia</taxon>
        <taxon>Balneolales</taxon>
        <taxon>Balneolaceae</taxon>
        <taxon>Halalkalibaculum</taxon>
    </lineage>
</organism>
<accession>A0A6M1T4G2</accession>
<keyword evidence="4" id="KW-1185">Reference proteome</keyword>
<evidence type="ECO:0000256" key="1">
    <source>
        <dbReference type="SAM" id="Phobius"/>
    </source>
</evidence>
<dbReference type="InterPro" id="IPR000620">
    <property type="entry name" value="EamA_dom"/>
</dbReference>
<reference evidence="3 4" key="1">
    <citation type="submission" date="2020-02" db="EMBL/GenBank/DDBJ databases">
        <title>Balneolaceae bacterium YR4-1, complete genome.</title>
        <authorList>
            <person name="Li Y."/>
            <person name="Wu S."/>
        </authorList>
    </citation>
    <scope>NUCLEOTIDE SEQUENCE [LARGE SCALE GENOMIC DNA]</scope>
    <source>
        <strain evidence="3 4">YR4-1</strain>
    </source>
</reference>
<feature type="transmembrane region" description="Helical" evidence="1">
    <location>
        <begin position="77"/>
        <end position="96"/>
    </location>
</feature>
<gene>
    <name evidence="3" type="ORF">G3570_01300</name>
</gene>